<evidence type="ECO:0000313" key="1">
    <source>
        <dbReference type="EMBL" id="VVE47748.1"/>
    </source>
</evidence>
<dbReference type="EMBL" id="CABPSI010000005">
    <property type="protein sequence ID" value="VVE47748.1"/>
    <property type="molecule type" value="Genomic_DNA"/>
</dbReference>
<protein>
    <submittedName>
        <fullName evidence="1">Uncharacterized protein</fullName>
    </submittedName>
</protein>
<gene>
    <name evidence="1" type="ORF">PIN31115_04483</name>
</gene>
<evidence type="ECO:0000313" key="2">
    <source>
        <dbReference type="Proteomes" id="UP000333828"/>
    </source>
</evidence>
<name>A0A5E4YHG6_9BURK</name>
<reference evidence="1 2" key="1">
    <citation type="submission" date="2019-08" db="EMBL/GenBank/DDBJ databases">
        <authorList>
            <person name="Peeters C."/>
        </authorList>
    </citation>
    <scope>NUCLEOTIDE SEQUENCE [LARGE SCALE GENOMIC DNA]</scope>
    <source>
        <strain evidence="1 2">LMG 31115</strain>
    </source>
</reference>
<dbReference type="Proteomes" id="UP000333828">
    <property type="component" value="Unassembled WGS sequence"/>
</dbReference>
<organism evidence="1 2">
    <name type="scientific">Pandoraea iniqua</name>
    <dbReference type="NCBI Taxonomy" id="2508288"/>
    <lineage>
        <taxon>Bacteria</taxon>
        <taxon>Pseudomonadati</taxon>
        <taxon>Pseudomonadota</taxon>
        <taxon>Betaproteobacteria</taxon>
        <taxon>Burkholderiales</taxon>
        <taxon>Burkholderiaceae</taxon>
        <taxon>Pandoraea</taxon>
    </lineage>
</organism>
<sequence>MISLTEQSDVADPMLGQKTPEHWARLTIFHASSPI</sequence>
<dbReference type="AlphaFoldDB" id="A0A5E4YHG6"/>
<accession>A0A5E4YHG6</accession>
<keyword evidence="2" id="KW-1185">Reference proteome</keyword>
<proteinExistence type="predicted"/>